<evidence type="ECO:0000313" key="7">
    <source>
        <dbReference type="EMBL" id="CAD2165532.1"/>
    </source>
</evidence>
<comment type="caution">
    <text evidence="7">The sequence shown here is derived from an EMBL/GenBank/DDBJ whole genome shotgun (WGS) entry which is preliminary data.</text>
</comment>
<keyword evidence="4" id="KW-0862">Zinc</keyword>
<dbReference type="Proteomes" id="UP000580250">
    <property type="component" value="Unassembled WGS sequence"/>
</dbReference>
<reference evidence="7 8" key="1">
    <citation type="submission" date="2020-08" db="EMBL/GenBank/DDBJ databases">
        <authorList>
            <person name="Koutsovoulos G."/>
            <person name="Danchin GJ E."/>
        </authorList>
    </citation>
    <scope>NUCLEOTIDE SEQUENCE [LARGE SCALE GENOMIC DNA]</scope>
</reference>
<dbReference type="GO" id="GO:0008270">
    <property type="term" value="F:zinc ion binding"/>
    <property type="evidence" value="ECO:0007669"/>
    <property type="project" value="UniProtKB-KW"/>
</dbReference>
<evidence type="ECO:0000256" key="4">
    <source>
        <dbReference type="PROSITE-ProRule" id="PRU00094"/>
    </source>
</evidence>
<accession>A0A6V7UTJ3</accession>
<dbReference type="AlphaFoldDB" id="A0A6V7UTJ3"/>
<dbReference type="InterPro" id="IPR000679">
    <property type="entry name" value="Znf_GATA"/>
</dbReference>
<dbReference type="GO" id="GO:0043565">
    <property type="term" value="F:sequence-specific DNA binding"/>
    <property type="evidence" value="ECO:0007669"/>
    <property type="project" value="InterPro"/>
</dbReference>
<organism evidence="7 8">
    <name type="scientific">Meloidogyne enterolobii</name>
    <name type="common">Root-knot nematode worm</name>
    <name type="synonym">Meloidogyne mayaguensis</name>
    <dbReference type="NCBI Taxonomy" id="390850"/>
    <lineage>
        <taxon>Eukaryota</taxon>
        <taxon>Metazoa</taxon>
        <taxon>Ecdysozoa</taxon>
        <taxon>Nematoda</taxon>
        <taxon>Chromadorea</taxon>
        <taxon>Rhabditida</taxon>
        <taxon>Tylenchina</taxon>
        <taxon>Tylenchomorpha</taxon>
        <taxon>Tylenchoidea</taxon>
        <taxon>Meloidogynidae</taxon>
        <taxon>Meloidogyninae</taxon>
        <taxon>Meloidogyne</taxon>
    </lineage>
</organism>
<evidence type="ECO:0000256" key="2">
    <source>
        <dbReference type="ARBA" id="ARBA00023163"/>
    </source>
</evidence>
<proteinExistence type="predicted"/>
<sequence>MIKFINISLLALAFLLNIPCNGKEVEVKIKDDWKEKREFIYLKNVELKERFVLKRIERFHKRYGRSCYNIDGFLRPIELIPKANIFSVKINDGLEYIIELKMRVLIEIGNNKSIQKFLPGLEKRVLRYNNFINKDNNYETSILNEIFEKLKINKIELLKENKENYKNKLLSNYWTEINLIGYKIELLEKQKVEYPRELKSEIKFIGSKISEINEGNRRHCFNCGVKQYKKCYKYLKGKHLCNTCGVYLTTNGKFRPKKMWFRIKKKDRQCYICEATKTSAWYLHYEHGQNLYYCNSCYKRNYAINKIKNKENELN</sequence>
<keyword evidence="4" id="KW-0863">Zinc-finger</keyword>
<evidence type="ECO:0000259" key="6">
    <source>
        <dbReference type="PROSITE" id="PS50114"/>
    </source>
</evidence>
<evidence type="ECO:0000256" key="1">
    <source>
        <dbReference type="ARBA" id="ARBA00023015"/>
    </source>
</evidence>
<evidence type="ECO:0000256" key="3">
    <source>
        <dbReference type="ARBA" id="ARBA00023242"/>
    </source>
</evidence>
<evidence type="ECO:0000256" key="5">
    <source>
        <dbReference type="SAM" id="SignalP"/>
    </source>
</evidence>
<feature type="signal peptide" evidence="5">
    <location>
        <begin position="1"/>
        <end position="22"/>
    </location>
</feature>
<name>A0A6V7UTJ3_MELEN</name>
<keyword evidence="3" id="KW-0539">Nucleus</keyword>
<dbReference type="SMART" id="SM00401">
    <property type="entry name" value="ZnF_GATA"/>
    <property type="match status" value="1"/>
</dbReference>
<dbReference type="EMBL" id="CAJEWN010000111">
    <property type="protein sequence ID" value="CAD2165532.1"/>
    <property type="molecule type" value="Genomic_DNA"/>
</dbReference>
<keyword evidence="2" id="KW-0804">Transcription</keyword>
<dbReference type="InterPro" id="IPR013088">
    <property type="entry name" value="Znf_NHR/GATA"/>
</dbReference>
<protein>
    <recommendedName>
        <fullName evidence="6">GATA-type domain-containing protein</fullName>
    </recommendedName>
</protein>
<evidence type="ECO:0000313" key="8">
    <source>
        <dbReference type="Proteomes" id="UP000580250"/>
    </source>
</evidence>
<dbReference type="GO" id="GO:0006355">
    <property type="term" value="P:regulation of DNA-templated transcription"/>
    <property type="evidence" value="ECO:0007669"/>
    <property type="project" value="InterPro"/>
</dbReference>
<keyword evidence="5" id="KW-0732">Signal</keyword>
<feature type="domain" description="GATA-type" evidence="6">
    <location>
        <begin position="214"/>
        <end position="268"/>
    </location>
</feature>
<dbReference type="PROSITE" id="PS50114">
    <property type="entry name" value="GATA_ZN_FINGER_2"/>
    <property type="match status" value="1"/>
</dbReference>
<keyword evidence="1" id="KW-0805">Transcription regulation</keyword>
<feature type="chain" id="PRO_5027631114" description="GATA-type domain-containing protein" evidence="5">
    <location>
        <begin position="23"/>
        <end position="315"/>
    </location>
</feature>
<dbReference type="Gene3D" id="3.30.50.10">
    <property type="entry name" value="Erythroid Transcription Factor GATA-1, subunit A"/>
    <property type="match status" value="1"/>
</dbReference>
<gene>
    <name evidence="7" type="ORF">MENT_LOCUS17231</name>
</gene>
<keyword evidence="4" id="KW-0479">Metal-binding</keyword>